<reference evidence="1" key="1">
    <citation type="submission" date="2020-07" db="EMBL/GenBank/DDBJ databases">
        <title>Huge and variable diversity of episymbiotic CPR bacteria and DPANN archaea in groundwater ecosystems.</title>
        <authorList>
            <person name="He C.Y."/>
            <person name="Keren R."/>
            <person name="Whittaker M."/>
            <person name="Farag I.F."/>
            <person name="Doudna J."/>
            <person name="Cate J.H.D."/>
            <person name="Banfield J.F."/>
        </authorList>
    </citation>
    <scope>NUCLEOTIDE SEQUENCE</scope>
    <source>
        <strain evidence="1">NC_groundwater_1586_Pr3_B-0.1um_66_15</strain>
    </source>
</reference>
<proteinExistence type="predicted"/>
<evidence type="ECO:0000313" key="2">
    <source>
        <dbReference type="Proteomes" id="UP000782610"/>
    </source>
</evidence>
<organism evidence="1 2">
    <name type="scientific">Devosia nanyangense</name>
    <dbReference type="NCBI Taxonomy" id="1228055"/>
    <lineage>
        <taxon>Bacteria</taxon>
        <taxon>Pseudomonadati</taxon>
        <taxon>Pseudomonadota</taxon>
        <taxon>Alphaproteobacteria</taxon>
        <taxon>Hyphomicrobiales</taxon>
        <taxon>Devosiaceae</taxon>
        <taxon>Devosia</taxon>
    </lineage>
</organism>
<dbReference type="Gene3D" id="3.40.50.300">
    <property type="entry name" value="P-loop containing nucleotide triphosphate hydrolases"/>
    <property type="match status" value="1"/>
</dbReference>
<accession>A0A933NX66</accession>
<dbReference type="AlphaFoldDB" id="A0A933NX66"/>
<dbReference type="Pfam" id="PF13469">
    <property type="entry name" value="Sulfotransfer_3"/>
    <property type="match status" value="1"/>
</dbReference>
<dbReference type="InterPro" id="IPR027417">
    <property type="entry name" value="P-loop_NTPase"/>
</dbReference>
<dbReference type="SUPFAM" id="SSF52540">
    <property type="entry name" value="P-loop containing nucleoside triphosphate hydrolases"/>
    <property type="match status" value="1"/>
</dbReference>
<comment type="caution">
    <text evidence="1">The sequence shown here is derived from an EMBL/GenBank/DDBJ whole genome shotgun (WGS) entry which is preliminary data.</text>
</comment>
<dbReference type="Proteomes" id="UP000782610">
    <property type="component" value="Unassembled WGS sequence"/>
</dbReference>
<dbReference type="EMBL" id="JACRAF010000009">
    <property type="protein sequence ID" value="MBI4920706.1"/>
    <property type="molecule type" value="Genomic_DNA"/>
</dbReference>
<name>A0A933NX66_9HYPH</name>
<protein>
    <submittedName>
        <fullName evidence="1">Sulfotransferase</fullName>
    </submittedName>
</protein>
<sequence>MTTGGSALGTMSKRPDSGRSSIQKYVFVVACGRSGSTLLMGLLNAIPHFCIRGENDSALHHLFVIYDSLMARRAAGTVGELPVHPWFGLTNLEPDGLREGIRRFFTDEILRPDETARVTGFKEIRYLKTDVPDLERYLAFIEETFAPCQIIVNHRELAEMATSGFWPDTPDSDRVLAETEARLSAIPSGPGVLHFSYDRLMTDREAQLGELFAFLGEPYDRAAIEAVLRTPHSYQIKRSDL</sequence>
<gene>
    <name evidence="1" type="ORF">HY834_03080</name>
</gene>
<evidence type="ECO:0000313" key="1">
    <source>
        <dbReference type="EMBL" id="MBI4920706.1"/>
    </source>
</evidence>